<dbReference type="EnsemblBacteria" id="BAC91244">
    <property type="protein sequence ID" value="BAC91244"/>
    <property type="gene ID" value="BAC91244"/>
</dbReference>
<keyword evidence="2" id="KW-1185">Reference proteome</keyword>
<name>Q7NG70_GLOVI</name>
<protein>
    <submittedName>
        <fullName evidence="1">Glr3303 protein</fullName>
    </submittedName>
</protein>
<gene>
    <name evidence="1" type="ordered locus">glr3303</name>
</gene>
<evidence type="ECO:0000313" key="2">
    <source>
        <dbReference type="Proteomes" id="UP000000557"/>
    </source>
</evidence>
<dbReference type="HOGENOM" id="CLU_1666912_0_0_3"/>
<dbReference type="EMBL" id="BA000045">
    <property type="protein sequence ID" value="BAC91244.1"/>
    <property type="molecule type" value="Genomic_DNA"/>
</dbReference>
<evidence type="ECO:0000313" key="1">
    <source>
        <dbReference type="EMBL" id="BAC91244.1"/>
    </source>
</evidence>
<dbReference type="AlphaFoldDB" id="Q7NG70"/>
<sequence>MPGPVVIIYSVKVGFECILHSKSQNIAESYIAIMPKATGEKKKGKTGRPKKFGRPSKSYYLVLPEDVVTRLREIDPDMATAIVKLVEGTQFTPVPDGVEVHLLAPETALVWVGEIAPLLSWPGVFLHKVEVGRFLLVLDRHYDLARFELDVRDWIEAGKSTGEEAGAFEKLAEGLRQMRLQNQSLRGATFL</sequence>
<accession>Q7NG70</accession>
<proteinExistence type="predicted"/>
<dbReference type="STRING" id="251221.gene:10760813"/>
<dbReference type="KEGG" id="gvi:glr3303"/>
<reference evidence="1 2" key="2">
    <citation type="journal article" date="2003" name="DNA Res.">
        <title>Complete genome structure of Gloeobacter violaceus PCC 7421, a cyanobacterium that lacks thylakoids (supplement).</title>
        <authorList>
            <person name="Nakamura Y."/>
            <person name="Kaneko T."/>
            <person name="Sato S."/>
            <person name="Mimuro M."/>
            <person name="Miyashita H."/>
            <person name="Tsuchiya T."/>
            <person name="Sasamoto S."/>
            <person name="Watanabe A."/>
            <person name="Kawashima K."/>
            <person name="Kishida Y."/>
            <person name="Kiyokawa C."/>
            <person name="Kohara M."/>
            <person name="Matsumoto M."/>
            <person name="Matsuno A."/>
            <person name="Nakazaki N."/>
            <person name="Shimpo S."/>
            <person name="Takeuchi C."/>
            <person name="Yamada M."/>
            <person name="Tabata S."/>
        </authorList>
    </citation>
    <scope>NUCLEOTIDE SEQUENCE [LARGE SCALE GENOMIC DNA]</scope>
    <source>
        <strain evidence="2">ATCC 29082 / PCC 7421</strain>
    </source>
</reference>
<organism evidence="1 2">
    <name type="scientific">Gloeobacter violaceus (strain ATCC 29082 / PCC 7421)</name>
    <dbReference type="NCBI Taxonomy" id="251221"/>
    <lineage>
        <taxon>Bacteria</taxon>
        <taxon>Bacillati</taxon>
        <taxon>Cyanobacteriota</taxon>
        <taxon>Cyanophyceae</taxon>
        <taxon>Gloeobacterales</taxon>
        <taxon>Gloeobacteraceae</taxon>
        <taxon>Gloeobacter</taxon>
    </lineage>
</organism>
<reference evidence="1 2" key="1">
    <citation type="journal article" date="2003" name="DNA Res.">
        <title>Complete genome structure of Gloeobacter violaceus PCC 7421, a cyanobacterium that lacks thylakoids.</title>
        <authorList>
            <person name="Nakamura Y."/>
            <person name="Kaneko T."/>
            <person name="Sato S."/>
            <person name="Mimuro M."/>
            <person name="Miyashita H."/>
            <person name="Tsuchiya T."/>
            <person name="Sasamoto S."/>
            <person name="Watanabe A."/>
            <person name="Kawashima K."/>
            <person name="Kishida Y."/>
            <person name="Kiyokawa C."/>
            <person name="Kohara M."/>
            <person name="Matsumoto M."/>
            <person name="Matsuno A."/>
            <person name="Nakazaki N."/>
            <person name="Shimpo S."/>
            <person name="Takeuchi C."/>
            <person name="Yamada M."/>
            <person name="Tabata S."/>
        </authorList>
    </citation>
    <scope>NUCLEOTIDE SEQUENCE [LARGE SCALE GENOMIC DNA]</scope>
    <source>
        <strain evidence="2">ATCC 29082 / PCC 7421</strain>
    </source>
</reference>
<dbReference type="Proteomes" id="UP000000557">
    <property type="component" value="Chromosome"/>
</dbReference>
<dbReference type="InParanoid" id="Q7NG70"/>